<organism evidence="3 4">
    <name type="scientific">Campylobacter devanensis</name>
    <dbReference type="NCBI Taxonomy" id="3161138"/>
    <lineage>
        <taxon>Bacteria</taxon>
        <taxon>Pseudomonadati</taxon>
        <taxon>Campylobacterota</taxon>
        <taxon>Epsilonproteobacteria</taxon>
        <taxon>Campylobacterales</taxon>
        <taxon>Campylobacteraceae</taxon>
        <taxon>Campylobacter</taxon>
    </lineage>
</organism>
<dbReference type="Pfam" id="PF00675">
    <property type="entry name" value="Peptidase_M16"/>
    <property type="match status" value="1"/>
</dbReference>
<dbReference type="InterPro" id="IPR011249">
    <property type="entry name" value="Metalloenz_LuxS/M16"/>
</dbReference>
<feature type="domain" description="Peptidase M16 C-terminal" evidence="2">
    <location>
        <begin position="167"/>
        <end position="337"/>
    </location>
</feature>
<dbReference type="AlphaFoldDB" id="A0A1X9ST83"/>
<evidence type="ECO:0000259" key="1">
    <source>
        <dbReference type="Pfam" id="PF00675"/>
    </source>
</evidence>
<dbReference type="SUPFAM" id="SSF63411">
    <property type="entry name" value="LuxS/MPP-like metallohydrolase"/>
    <property type="match status" value="2"/>
</dbReference>
<accession>A0A381DA93</accession>
<dbReference type="Proteomes" id="UP000194309">
    <property type="component" value="Chromosome"/>
</dbReference>
<dbReference type="STRING" id="1660064.CIGN_1164"/>
<dbReference type="InterPro" id="IPR007863">
    <property type="entry name" value="Peptidase_M16_C"/>
</dbReference>
<evidence type="ECO:0000259" key="2">
    <source>
        <dbReference type="Pfam" id="PF05193"/>
    </source>
</evidence>
<dbReference type="InterPro" id="IPR011765">
    <property type="entry name" value="Pept_M16_N"/>
</dbReference>
<sequence>MERLNLKIANSDIALIYEHSSELPLVGIKLVFKVAGSCNEKKHGIATMAAELLSEGSKRLGSNEFNRALDMRAILLSASAGYETFEISLECLSEHFEYGFDMLLELLAQPNYDKNILKKLKTQTLGIIASNNSDFDYQASNALKAILYPNSRLAVPSIGTPESIAQIELGDIKEFIENSLNLENMFIVLGGDIALERVKFDRLADVLKVGEVRELSPVEVSIEQREEIISRPSQQAYIYFGSPLKFALEDRYKLSVAMFILGSSGFGSRLMEEIRVKRGLAYSVYCSANLNLSYNSMSGYLQTKNENKDKAIHLIKSQIAKFVKKGVTQKELNAARNFLLGSEPLRKETMFKRLAIAQKEYYQGYDLGEFDLNLERIKSLKQKELNEFIASLEELNWLSIACLYSCLYSEPK</sequence>
<reference evidence="3 4" key="1">
    <citation type="journal article" date="2017" name="Genome Biol. Evol.">
        <title>Comparative Genomic Analysis Identifies a Campylobacter Clade Deficient in Selenium Metabolism.</title>
        <authorList>
            <person name="Miller W.G."/>
            <person name="Yee E."/>
            <person name="Lopes B.S."/>
            <person name="Chapman M.H."/>
            <person name="Huynh S."/>
            <person name="Bono J.L."/>
            <person name="Parker C.T."/>
            <person name="Strachan N.J.C."/>
            <person name="Forbes K.J."/>
        </authorList>
    </citation>
    <scope>NUCLEOTIDE SEQUENCE [LARGE SCALE GENOMIC DNA]</scope>
    <source>
        <strain evidence="3 4">NCTC 13003</strain>
    </source>
</reference>
<dbReference type="PANTHER" id="PTHR11851">
    <property type="entry name" value="METALLOPROTEASE"/>
    <property type="match status" value="1"/>
</dbReference>
<dbReference type="PANTHER" id="PTHR11851:SF225">
    <property type="entry name" value="NON-PEPTIDASE HOMOLOG YMXG"/>
    <property type="match status" value="1"/>
</dbReference>
<evidence type="ECO:0000313" key="4">
    <source>
        <dbReference type="Proteomes" id="UP000194309"/>
    </source>
</evidence>
<gene>
    <name evidence="3" type="ORF">CIGN_1164</name>
</gene>
<dbReference type="GO" id="GO:0046872">
    <property type="term" value="F:metal ion binding"/>
    <property type="evidence" value="ECO:0007669"/>
    <property type="project" value="InterPro"/>
</dbReference>
<dbReference type="Gene3D" id="3.30.830.10">
    <property type="entry name" value="Metalloenzyme, LuxS/M16 peptidase-like"/>
    <property type="match status" value="2"/>
</dbReference>
<proteinExistence type="predicted"/>
<accession>A0A1X9ST83</accession>
<feature type="domain" description="Peptidase M16 N-terminal" evidence="1">
    <location>
        <begin position="18"/>
        <end position="158"/>
    </location>
</feature>
<name>A0A1X9ST83_9BACT</name>
<dbReference type="KEGG" id="cdev:CIGN_1164"/>
<dbReference type="Pfam" id="PF05193">
    <property type="entry name" value="Peptidase_M16_C"/>
    <property type="match status" value="1"/>
</dbReference>
<protein>
    <submittedName>
        <fullName evidence="3">Peptidase, M16 family</fullName>
    </submittedName>
</protein>
<keyword evidence="4" id="KW-1185">Reference proteome</keyword>
<dbReference type="EMBL" id="CP018788">
    <property type="protein sequence ID" value="ARQ99432.1"/>
    <property type="molecule type" value="Genomic_DNA"/>
</dbReference>
<dbReference type="InterPro" id="IPR050361">
    <property type="entry name" value="MPP/UQCRC_Complex"/>
</dbReference>
<evidence type="ECO:0000313" key="3">
    <source>
        <dbReference type="EMBL" id="ARQ99432.1"/>
    </source>
</evidence>
<dbReference type="OrthoDB" id="9811314at2"/>